<protein>
    <recommendedName>
        <fullName evidence="4">YceG-like family protein</fullName>
    </recommendedName>
</protein>
<dbReference type="STRING" id="99656.SAMN05421659_102335"/>
<name>A0A1I0N2K3_9FIRM</name>
<reference evidence="2 3" key="1">
    <citation type="submission" date="2016-10" db="EMBL/GenBank/DDBJ databases">
        <authorList>
            <person name="de Groot N.N."/>
        </authorList>
    </citation>
    <scope>NUCLEOTIDE SEQUENCE [LARGE SCALE GENOMIC DNA]</scope>
    <source>
        <strain evidence="2 3">DSM 9179</strain>
    </source>
</reference>
<dbReference type="EMBL" id="FOJI01000002">
    <property type="protein sequence ID" value="SEV95256.1"/>
    <property type="molecule type" value="Genomic_DNA"/>
</dbReference>
<sequence>MKLKFYLRGLGVGVLVTTLILTVANGIRNSQSTLLENPSTVASVLNTSKAETKAANTEQTIEQKNETSAQTKSEVVTQAQEQTSEEKVTEATTVQNVEVVNQPITVVLSNISGSENAAQAIANAGVIDDWKDFNKYLESSGYAVKIHNGTYTLLKGQDYESIAKIITGK</sequence>
<evidence type="ECO:0000313" key="2">
    <source>
        <dbReference type="EMBL" id="SEV95256.1"/>
    </source>
</evidence>
<gene>
    <name evidence="2" type="ORF">SAMN05421659_102335</name>
</gene>
<evidence type="ECO:0008006" key="4">
    <source>
        <dbReference type="Google" id="ProtNLM"/>
    </source>
</evidence>
<organism evidence="2 3">
    <name type="scientific">[Clostridium] fimetarium</name>
    <dbReference type="NCBI Taxonomy" id="99656"/>
    <lineage>
        <taxon>Bacteria</taxon>
        <taxon>Bacillati</taxon>
        <taxon>Bacillota</taxon>
        <taxon>Clostridia</taxon>
        <taxon>Lachnospirales</taxon>
        <taxon>Lachnospiraceae</taxon>
    </lineage>
</organism>
<feature type="region of interest" description="Disordered" evidence="1">
    <location>
        <begin position="53"/>
        <end position="72"/>
    </location>
</feature>
<dbReference type="OrthoDB" id="9792479at2"/>
<dbReference type="RefSeq" id="WP_092450821.1">
    <property type="nucleotide sequence ID" value="NZ_FOJI01000002.1"/>
</dbReference>
<evidence type="ECO:0000313" key="3">
    <source>
        <dbReference type="Proteomes" id="UP000199701"/>
    </source>
</evidence>
<proteinExistence type="predicted"/>
<keyword evidence="3" id="KW-1185">Reference proteome</keyword>
<dbReference type="Gene3D" id="3.30.1490.480">
    <property type="entry name" value="Endolytic murein transglycosylase"/>
    <property type="match status" value="1"/>
</dbReference>
<dbReference type="Proteomes" id="UP000199701">
    <property type="component" value="Unassembled WGS sequence"/>
</dbReference>
<accession>A0A1I0N2K3</accession>
<evidence type="ECO:0000256" key="1">
    <source>
        <dbReference type="SAM" id="MobiDB-lite"/>
    </source>
</evidence>
<dbReference type="AlphaFoldDB" id="A0A1I0N2K3"/>